<feature type="domain" description="Integrase zinc-binding" evidence="2">
    <location>
        <begin position="5"/>
        <end position="41"/>
    </location>
</feature>
<evidence type="ECO:0000313" key="4">
    <source>
        <dbReference type="Proteomes" id="UP000735302"/>
    </source>
</evidence>
<gene>
    <name evidence="3" type="ORF">PoB_007603000</name>
</gene>
<accession>A0AAV4DZA5</accession>
<name>A0AAV4DZA5_9GAST</name>
<dbReference type="InterPro" id="IPR041588">
    <property type="entry name" value="Integrase_H2C2"/>
</dbReference>
<comment type="caution">
    <text evidence="3">The sequence shown here is derived from an EMBL/GenBank/DDBJ whole genome shotgun (WGS) entry which is preliminary data.</text>
</comment>
<protein>
    <recommendedName>
        <fullName evidence="2">Integrase zinc-binding domain-containing protein</fullName>
    </recommendedName>
</protein>
<feature type="region of interest" description="Disordered" evidence="1">
    <location>
        <begin position="1"/>
        <end position="21"/>
    </location>
</feature>
<dbReference type="AlphaFoldDB" id="A0AAV4DZA5"/>
<dbReference type="EMBL" id="BLXT01008494">
    <property type="protein sequence ID" value="GFO49525.1"/>
    <property type="molecule type" value="Genomic_DNA"/>
</dbReference>
<proteinExistence type="predicted"/>
<evidence type="ECO:0000259" key="2">
    <source>
        <dbReference type="Pfam" id="PF17921"/>
    </source>
</evidence>
<reference evidence="3 4" key="1">
    <citation type="journal article" date="2021" name="Elife">
        <title>Chloroplast acquisition without the gene transfer in kleptoplastic sea slugs, Plakobranchus ocellatus.</title>
        <authorList>
            <person name="Maeda T."/>
            <person name="Takahashi S."/>
            <person name="Yoshida T."/>
            <person name="Shimamura S."/>
            <person name="Takaki Y."/>
            <person name="Nagai Y."/>
            <person name="Toyoda A."/>
            <person name="Suzuki Y."/>
            <person name="Arimoto A."/>
            <person name="Ishii H."/>
            <person name="Satoh N."/>
            <person name="Nishiyama T."/>
            <person name="Hasebe M."/>
            <person name="Maruyama T."/>
            <person name="Minagawa J."/>
            <person name="Obokata J."/>
            <person name="Shigenobu S."/>
        </authorList>
    </citation>
    <scope>NUCLEOTIDE SEQUENCE [LARGE SCALE GENOMIC DNA]</scope>
</reference>
<keyword evidence="4" id="KW-1185">Reference proteome</keyword>
<feature type="compositionally biased region" description="Polar residues" evidence="1">
    <location>
        <begin position="10"/>
        <end position="19"/>
    </location>
</feature>
<dbReference type="Proteomes" id="UP000735302">
    <property type="component" value="Unassembled WGS sequence"/>
</dbReference>
<evidence type="ECO:0000256" key="1">
    <source>
        <dbReference type="SAM" id="MobiDB-lite"/>
    </source>
</evidence>
<dbReference type="Pfam" id="PF17921">
    <property type="entry name" value="Integrase_H2C2"/>
    <property type="match status" value="1"/>
</dbReference>
<evidence type="ECO:0000313" key="3">
    <source>
        <dbReference type="EMBL" id="GFO49525.1"/>
    </source>
</evidence>
<organism evidence="3 4">
    <name type="scientific">Plakobranchus ocellatus</name>
    <dbReference type="NCBI Taxonomy" id="259542"/>
    <lineage>
        <taxon>Eukaryota</taxon>
        <taxon>Metazoa</taxon>
        <taxon>Spiralia</taxon>
        <taxon>Lophotrochozoa</taxon>
        <taxon>Mollusca</taxon>
        <taxon>Gastropoda</taxon>
        <taxon>Heterobranchia</taxon>
        <taxon>Euthyneura</taxon>
        <taxon>Panpulmonata</taxon>
        <taxon>Sacoglossa</taxon>
        <taxon>Placobranchoidea</taxon>
        <taxon>Plakobranchidae</taxon>
        <taxon>Plakobranchus</taxon>
    </lineage>
</organism>
<sequence length="95" mass="11008">MKQLVRPNLMSVTHDSNTGIHPDIRRTKDKLLNNFCWPGVDGDERLVNTLRIVGEELQKVQEKQKHYYTRTGEAKEVLRGQQSPLLTKPNKLPMQ</sequence>